<feature type="domain" description="Ig-like" evidence="3">
    <location>
        <begin position="286"/>
        <end position="374"/>
    </location>
</feature>
<dbReference type="SMART" id="SM00409">
    <property type="entry name" value="IG"/>
    <property type="match status" value="2"/>
</dbReference>
<feature type="domain" description="Ig-like" evidence="3">
    <location>
        <begin position="121"/>
        <end position="169"/>
    </location>
</feature>
<dbReference type="EMBL" id="JAINUF010000024">
    <property type="protein sequence ID" value="KAJ8332895.1"/>
    <property type="molecule type" value="Genomic_DNA"/>
</dbReference>
<keyword evidence="2" id="KW-1133">Transmembrane helix</keyword>
<keyword evidence="2" id="KW-0812">Transmembrane</keyword>
<dbReference type="Proteomes" id="UP001152622">
    <property type="component" value="Chromosome 24"/>
</dbReference>
<dbReference type="InterPro" id="IPR013783">
    <property type="entry name" value="Ig-like_fold"/>
</dbReference>
<feature type="region of interest" description="Disordered" evidence="1">
    <location>
        <begin position="84"/>
        <end position="110"/>
    </location>
</feature>
<evidence type="ECO:0000259" key="3">
    <source>
        <dbReference type="PROSITE" id="PS50835"/>
    </source>
</evidence>
<evidence type="ECO:0000256" key="2">
    <source>
        <dbReference type="SAM" id="Phobius"/>
    </source>
</evidence>
<proteinExistence type="predicted"/>
<protein>
    <recommendedName>
        <fullName evidence="3">Ig-like domain-containing protein</fullName>
    </recommendedName>
</protein>
<dbReference type="PANTHER" id="PTHR46013">
    <property type="entry name" value="VASCULAR CELL ADHESION MOLECULE 1"/>
    <property type="match status" value="1"/>
</dbReference>
<dbReference type="InterPro" id="IPR007110">
    <property type="entry name" value="Ig-like_dom"/>
</dbReference>
<dbReference type="AlphaFoldDB" id="A0A9Q1IA33"/>
<dbReference type="PANTHER" id="PTHR46013:SF4">
    <property type="entry name" value="B-CELL RECEPTOR CD22-RELATED"/>
    <property type="match status" value="1"/>
</dbReference>
<feature type="transmembrane region" description="Helical" evidence="2">
    <location>
        <begin position="174"/>
        <end position="196"/>
    </location>
</feature>
<organism evidence="4 5">
    <name type="scientific">Synaphobranchus kaupii</name>
    <name type="common">Kaup's arrowtooth eel</name>
    <dbReference type="NCBI Taxonomy" id="118154"/>
    <lineage>
        <taxon>Eukaryota</taxon>
        <taxon>Metazoa</taxon>
        <taxon>Chordata</taxon>
        <taxon>Craniata</taxon>
        <taxon>Vertebrata</taxon>
        <taxon>Euteleostomi</taxon>
        <taxon>Actinopterygii</taxon>
        <taxon>Neopterygii</taxon>
        <taxon>Teleostei</taxon>
        <taxon>Anguilliformes</taxon>
        <taxon>Synaphobranchidae</taxon>
        <taxon>Synaphobranchus</taxon>
    </lineage>
</organism>
<feature type="compositionally biased region" description="Low complexity" evidence="1">
    <location>
        <begin position="9"/>
        <end position="20"/>
    </location>
</feature>
<keyword evidence="2" id="KW-0472">Membrane</keyword>
<dbReference type="InterPro" id="IPR003599">
    <property type="entry name" value="Ig_sub"/>
</dbReference>
<dbReference type="CDD" id="cd00096">
    <property type="entry name" value="Ig"/>
    <property type="match status" value="1"/>
</dbReference>
<comment type="caution">
    <text evidence="4">The sequence shown here is derived from an EMBL/GenBank/DDBJ whole genome shotgun (WGS) entry which is preliminary data.</text>
</comment>
<dbReference type="PROSITE" id="PS50835">
    <property type="entry name" value="IG_LIKE"/>
    <property type="match status" value="4"/>
</dbReference>
<dbReference type="Gene3D" id="2.60.40.10">
    <property type="entry name" value="Immunoglobulins"/>
    <property type="match status" value="4"/>
</dbReference>
<dbReference type="SUPFAM" id="SSF48726">
    <property type="entry name" value="Immunoglobulin"/>
    <property type="match status" value="3"/>
</dbReference>
<dbReference type="SMART" id="SM00408">
    <property type="entry name" value="IGc2"/>
    <property type="match status" value="1"/>
</dbReference>
<dbReference type="OrthoDB" id="10039395at2759"/>
<sequence length="444" mass="48114">MADRPKQSAATTTAAVPTTEASAAAAVPTAVPLNLAPPLQRHCLCLSTWLLLLHHLLPPQSRHASSSLVPHPALLAYPHHSSFSALRPSSPTPRLGRGSESPRSNGQAERANQDLGAALRPAFIWYRNGSPLSLTNQGLQFTARSEDTGKYSCAVKGYEDLRTPAVALNEVRGAAVYAIVGITATVAVVFVAVFVWEEEEILYSTVQKPLPQCGDNVQYASIQFVPSNTAPCPAFTWYWNGSPLSLTNQRFHFTARSEDAGKYSCAVKGYEDLRTPAVALNVRYPPKRISVSVSPTGEILEGSSVNLTCSSDANPPVQRSTWFKNNRSVFSETGGPEESYTIKYITQQDAGEYYCEAGNEIGTNSSPPKLLDVQYSPKNTSVSVSPSAEIEEGSSVTLTCSSDANPPVQSYTWFKKNETGVWQAGSAQSLNFSNFRSWNSGQYY</sequence>
<feature type="domain" description="Ig-like" evidence="3">
    <location>
        <begin position="214"/>
        <end position="281"/>
    </location>
</feature>
<dbReference type="InterPro" id="IPR003598">
    <property type="entry name" value="Ig_sub2"/>
</dbReference>
<evidence type="ECO:0000256" key="1">
    <source>
        <dbReference type="SAM" id="MobiDB-lite"/>
    </source>
</evidence>
<feature type="domain" description="Ig-like" evidence="3">
    <location>
        <begin position="377"/>
        <end position="444"/>
    </location>
</feature>
<evidence type="ECO:0000313" key="4">
    <source>
        <dbReference type="EMBL" id="KAJ8332895.1"/>
    </source>
</evidence>
<dbReference type="InterPro" id="IPR036179">
    <property type="entry name" value="Ig-like_dom_sf"/>
</dbReference>
<accession>A0A9Q1IA33</accession>
<evidence type="ECO:0000313" key="5">
    <source>
        <dbReference type="Proteomes" id="UP001152622"/>
    </source>
</evidence>
<name>A0A9Q1IA33_SYNKA</name>
<dbReference type="Pfam" id="PF13927">
    <property type="entry name" value="Ig_3"/>
    <property type="match status" value="2"/>
</dbReference>
<feature type="region of interest" description="Disordered" evidence="1">
    <location>
        <begin position="1"/>
        <end position="20"/>
    </location>
</feature>
<gene>
    <name evidence="4" type="ORF">SKAU_G00417910</name>
</gene>
<keyword evidence="5" id="KW-1185">Reference proteome</keyword>
<reference evidence="4" key="1">
    <citation type="journal article" date="2023" name="Science">
        <title>Genome structures resolve the early diversification of teleost fishes.</title>
        <authorList>
            <person name="Parey E."/>
            <person name="Louis A."/>
            <person name="Montfort J."/>
            <person name="Bouchez O."/>
            <person name="Roques C."/>
            <person name="Iampietro C."/>
            <person name="Lluch J."/>
            <person name="Castinel A."/>
            <person name="Donnadieu C."/>
            <person name="Desvignes T."/>
            <person name="Floi Bucao C."/>
            <person name="Jouanno E."/>
            <person name="Wen M."/>
            <person name="Mejri S."/>
            <person name="Dirks R."/>
            <person name="Jansen H."/>
            <person name="Henkel C."/>
            <person name="Chen W.J."/>
            <person name="Zahm M."/>
            <person name="Cabau C."/>
            <person name="Klopp C."/>
            <person name="Thompson A.W."/>
            <person name="Robinson-Rechavi M."/>
            <person name="Braasch I."/>
            <person name="Lecointre G."/>
            <person name="Bobe J."/>
            <person name="Postlethwait J.H."/>
            <person name="Berthelot C."/>
            <person name="Roest Crollius H."/>
            <person name="Guiguen Y."/>
        </authorList>
    </citation>
    <scope>NUCLEOTIDE SEQUENCE</scope>
    <source>
        <strain evidence="4">WJC10195</strain>
    </source>
</reference>